<reference evidence="1 2" key="1">
    <citation type="submission" date="2017-11" db="EMBL/GenBank/DDBJ databases">
        <title>Draft genome sequence of Rhizobiales bacterium SY3-13.</title>
        <authorList>
            <person name="Sun C."/>
        </authorList>
    </citation>
    <scope>NUCLEOTIDE SEQUENCE [LARGE SCALE GENOMIC DNA]</scope>
    <source>
        <strain evidence="1 2">SY3-13</strain>
    </source>
</reference>
<evidence type="ECO:0000313" key="2">
    <source>
        <dbReference type="Proteomes" id="UP000229498"/>
    </source>
</evidence>
<dbReference type="OrthoDB" id="1495085at2"/>
<gene>
    <name evidence="1" type="ORF">CVT23_00395</name>
</gene>
<evidence type="ECO:0000313" key="1">
    <source>
        <dbReference type="EMBL" id="PJK31552.1"/>
    </source>
</evidence>
<comment type="caution">
    <text evidence="1">The sequence shown here is derived from an EMBL/GenBank/DDBJ whole genome shotgun (WGS) entry which is preliminary data.</text>
</comment>
<dbReference type="AlphaFoldDB" id="A0A2M9G761"/>
<dbReference type="Proteomes" id="UP000229498">
    <property type="component" value="Unassembled WGS sequence"/>
</dbReference>
<protein>
    <recommendedName>
        <fullName evidence="3">GlcNAc-PI de-N-acetylase</fullName>
    </recommendedName>
</protein>
<accession>A0A2M9G761</accession>
<organism evidence="1 2">
    <name type="scientific">Minwuia thermotolerans</name>
    <dbReference type="NCBI Taxonomy" id="2056226"/>
    <lineage>
        <taxon>Bacteria</taxon>
        <taxon>Pseudomonadati</taxon>
        <taxon>Pseudomonadota</taxon>
        <taxon>Alphaproteobacteria</taxon>
        <taxon>Minwuiales</taxon>
        <taxon>Minwuiaceae</taxon>
        <taxon>Minwuia</taxon>
    </lineage>
</organism>
<proteinExistence type="predicted"/>
<keyword evidence="2" id="KW-1185">Reference proteome</keyword>
<dbReference type="EMBL" id="PHIG01000004">
    <property type="protein sequence ID" value="PJK31552.1"/>
    <property type="molecule type" value="Genomic_DNA"/>
</dbReference>
<evidence type="ECO:0008006" key="3">
    <source>
        <dbReference type="Google" id="ProtNLM"/>
    </source>
</evidence>
<sequence length="124" mass="14005">MTNKKNVVLIALHPDAVNYRRWPGLDADRLRRQLEEQKHALEEEGVDAALCLVDSGRTASEAVTEALDRRPYDCVVIDAGLRADDERFPLFEKVLNLVHEHAPTANICFNTGPEDTVNAARRWL</sequence>
<name>A0A2M9G761_9PROT</name>
<dbReference type="RefSeq" id="WP_109794378.1">
    <property type="nucleotide sequence ID" value="NZ_PHIG01000004.1"/>
</dbReference>